<dbReference type="CDD" id="cd24142">
    <property type="entry name" value="ACL4-like"/>
    <property type="match status" value="1"/>
</dbReference>
<dbReference type="InterPro" id="IPR019734">
    <property type="entry name" value="TPR_rpt"/>
</dbReference>
<evidence type="ECO:0000256" key="1">
    <source>
        <dbReference type="PROSITE-ProRule" id="PRU00339"/>
    </source>
</evidence>
<protein>
    <recommendedName>
        <fullName evidence="4">Assembly chaperone of RPL4</fullName>
    </recommendedName>
</protein>
<dbReference type="OrthoDB" id="1914839at2759"/>
<dbReference type="PROSITE" id="PS50005">
    <property type="entry name" value="TPR"/>
    <property type="match status" value="1"/>
</dbReference>
<dbReference type="Proteomes" id="UP000019384">
    <property type="component" value="Unassembled WGS sequence"/>
</dbReference>
<dbReference type="GeneID" id="34518689"/>
<keyword evidence="3" id="KW-1185">Reference proteome</keyword>
<name>W6MGM0_9ASCO</name>
<evidence type="ECO:0008006" key="4">
    <source>
        <dbReference type="Google" id="ProtNLM"/>
    </source>
</evidence>
<gene>
    <name evidence="2" type="ORF">KUCA_T00001256001</name>
</gene>
<dbReference type="STRING" id="1382522.W6MGM0"/>
<accession>W6MGM0</accession>
<reference evidence="2" key="1">
    <citation type="submission" date="2013-12" db="EMBL/GenBank/DDBJ databases">
        <authorList>
            <person name="Genoscope - CEA"/>
        </authorList>
    </citation>
    <scope>NUCLEOTIDE SEQUENCE</scope>
    <source>
        <strain evidence="2">CBS 1993</strain>
    </source>
</reference>
<proteinExistence type="predicted"/>
<evidence type="ECO:0000313" key="3">
    <source>
        <dbReference type="Proteomes" id="UP000019384"/>
    </source>
</evidence>
<dbReference type="Gene3D" id="1.25.40.10">
    <property type="entry name" value="Tetratricopeptide repeat domain"/>
    <property type="match status" value="1"/>
</dbReference>
<dbReference type="EMBL" id="HG793125">
    <property type="protein sequence ID" value="CDK25289.1"/>
    <property type="molecule type" value="Genomic_DNA"/>
</dbReference>
<feature type="repeat" description="TPR" evidence="1">
    <location>
        <begin position="41"/>
        <end position="74"/>
    </location>
</feature>
<dbReference type="RefSeq" id="XP_022457301.1">
    <property type="nucleotide sequence ID" value="XM_022605876.1"/>
</dbReference>
<reference evidence="2" key="2">
    <citation type="submission" date="2014-02" db="EMBL/GenBank/DDBJ databases">
        <title>Complete DNA sequence of /Kuraishia capsulata/ illustrates novel genomic features among budding yeasts (/Saccharomycotina/).</title>
        <authorList>
            <person name="Morales L."/>
            <person name="Noel B."/>
            <person name="Porcel B."/>
            <person name="Marcet-Houben M."/>
            <person name="Hullo M-F."/>
            <person name="Sacerdot C."/>
            <person name="Tekaia F."/>
            <person name="Leh-Louis V."/>
            <person name="Despons L."/>
            <person name="Khanna V."/>
            <person name="Aury J-M."/>
            <person name="Barbe V."/>
            <person name="Couloux A."/>
            <person name="Labadie K."/>
            <person name="Pelletier E."/>
            <person name="Souciet J-L."/>
            <person name="Boekhout T."/>
            <person name="Gabaldon T."/>
            <person name="Wincker P."/>
            <person name="Dujon B."/>
        </authorList>
    </citation>
    <scope>NUCLEOTIDE SEQUENCE</scope>
    <source>
        <strain evidence="2">CBS 1993</strain>
    </source>
</reference>
<keyword evidence="1" id="KW-0802">TPR repeat</keyword>
<evidence type="ECO:0000313" key="2">
    <source>
        <dbReference type="EMBL" id="CDK25289.1"/>
    </source>
</evidence>
<organism evidence="2 3">
    <name type="scientific">Kuraishia capsulata CBS 1993</name>
    <dbReference type="NCBI Taxonomy" id="1382522"/>
    <lineage>
        <taxon>Eukaryota</taxon>
        <taxon>Fungi</taxon>
        <taxon>Dikarya</taxon>
        <taxon>Ascomycota</taxon>
        <taxon>Saccharomycotina</taxon>
        <taxon>Pichiomycetes</taxon>
        <taxon>Pichiales</taxon>
        <taxon>Pichiaceae</taxon>
        <taxon>Kuraishia</taxon>
    </lineage>
</organism>
<dbReference type="HOGENOM" id="CLU_061203_0_0_1"/>
<sequence length="383" mass="43001">MSTNSELQNIISEASSFNAQAEPERALQVLQPQFEKFGDSPIFLQILGETLLEVSELEQAYEVLIRACELDPEVQYGSEKYLYLGQIIGGADGLHYLEVGYNALMNTLSGLSSKSDLTGVLSAFESVDLARRYLVEKTNQALFASIDIWMTDLCMEPEAETQCEELIQKSMSLDNESNAESWSVLASIRISQQKDEEARHAISKSWDLFRLKKERLEQLAEQNSDEDPNDINQEYINLVQPLITLCKYAIELGLLFSAIEIASSVQDINEQSVESFHLEGFANYLCALSVQNQVDPDNSKEITQKFDSYSIRLGDESSSDYIYDARVALSGAYKLLQVDSILEETDPELAGQVHDLLAQVGGFLLKPQEEQVDETNWEAQIED</sequence>
<dbReference type="AlphaFoldDB" id="W6MGM0"/>
<dbReference type="SUPFAM" id="SSF48452">
    <property type="entry name" value="TPR-like"/>
    <property type="match status" value="1"/>
</dbReference>
<dbReference type="InterPro" id="IPR011990">
    <property type="entry name" value="TPR-like_helical_dom_sf"/>
</dbReference>